<dbReference type="InterPro" id="IPR027596">
    <property type="entry name" value="AmmeMemoSam_rS"/>
</dbReference>
<comment type="cofactor">
    <cofactor evidence="1">
        <name>[4Fe-4S] cluster</name>
        <dbReference type="ChEBI" id="CHEBI:49883"/>
    </cofactor>
</comment>
<dbReference type="Proteomes" id="UP000679575">
    <property type="component" value="Chromosome"/>
</dbReference>
<reference evidence="9 10" key="1">
    <citation type="submission" date="2021-04" db="EMBL/GenBank/DDBJ databases">
        <title>Novel species identification of genus Shewanella.</title>
        <authorList>
            <person name="Liu G."/>
        </authorList>
    </citation>
    <scope>NUCLEOTIDE SEQUENCE [LARGE SCALE GENOMIC DNA]</scope>
    <source>
        <strain evidence="9 10">FJAT-54481</strain>
    </source>
</reference>
<evidence type="ECO:0000256" key="5">
    <source>
        <dbReference type="ARBA" id="ARBA00022723"/>
    </source>
</evidence>
<keyword evidence="5" id="KW-0479">Metal-binding</keyword>
<organism evidence="9 10">
    <name type="scientific">Shewanella yunxiaonensis</name>
    <dbReference type="NCBI Taxonomy" id="2829809"/>
    <lineage>
        <taxon>Bacteria</taxon>
        <taxon>Pseudomonadati</taxon>
        <taxon>Pseudomonadota</taxon>
        <taxon>Gammaproteobacteria</taxon>
        <taxon>Alteromonadales</taxon>
        <taxon>Shewanellaceae</taxon>
        <taxon>Shewanella</taxon>
    </lineage>
</organism>
<accession>A0ABX7YXZ6</accession>
<dbReference type="EMBL" id="CP073587">
    <property type="protein sequence ID" value="QUN07644.1"/>
    <property type="molecule type" value="Genomic_DNA"/>
</dbReference>
<feature type="domain" description="Radical SAM core" evidence="8">
    <location>
        <begin position="81"/>
        <end position="296"/>
    </location>
</feature>
<evidence type="ECO:0000259" key="8">
    <source>
        <dbReference type="PROSITE" id="PS51918"/>
    </source>
</evidence>
<evidence type="ECO:0000256" key="4">
    <source>
        <dbReference type="ARBA" id="ARBA00022691"/>
    </source>
</evidence>
<dbReference type="InterPro" id="IPR013785">
    <property type="entry name" value="Aldolase_TIM"/>
</dbReference>
<dbReference type="SFLD" id="SFLDS00029">
    <property type="entry name" value="Radical_SAM"/>
    <property type="match status" value="1"/>
</dbReference>
<dbReference type="PROSITE" id="PS51918">
    <property type="entry name" value="RADICAL_SAM"/>
    <property type="match status" value="1"/>
</dbReference>
<dbReference type="CDD" id="cd01335">
    <property type="entry name" value="Radical_SAM"/>
    <property type="match status" value="1"/>
</dbReference>
<keyword evidence="3" id="KW-0119">Carbohydrate metabolism</keyword>
<keyword evidence="3" id="KW-0313">Glucose metabolism</keyword>
<dbReference type="PANTHER" id="PTHR30352:SF5">
    <property type="entry name" value="PYRUVATE FORMATE-LYASE 1-ACTIVATING ENZYME"/>
    <property type="match status" value="1"/>
</dbReference>
<dbReference type="SUPFAM" id="SSF102114">
    <property type="entry name" value="Radical SAM enzymes"/>
    <property type="match status" value="1"/>
</dbReference>
<dbReference type="InterPro" id="IPR058240">
    <property type="entry name" value="rSAM_sf"/>
</dbReference>
<proteinExistence type="predicted"/>
<evidence type="ECO:0000256" key="2">
    <source>
        <dbReference type="ARBA" id="ARBA00022485"/>
    </source>
</evidence>
<evidence type="ECO:0000256" key="1">
    <source>
        <dbReference type="ARBA" id="ARBA00001966"/>
    </source>
</evidence>
<sequence>MHNVERWRVGTTIEKFKTQYWHRLDDGRVVCDVCPRHCALRDGKKGACYIREASDGEIVLTSYGLASGFAIDPIEKKPLNHFYPGSRVYSFGTEGCNLGCKYCQNWNISKTRERSILSAEGSPENIARRALALHCKSVAFTYNDPVIFFEYARDTAIACHELGLQAVAVSAGYMCEKPRQEFYHYIDAANIDLKAMSDQFYRKVCSGNLAPVLDTLLYLKHETDVWLEITTLLIPGYNDSSEELQKLSSWIVDNLGPQVPLHFSAFHPDFKMMDVPPTPLETLLRARNIALDAGIQFVYTGNIQHDDSENTYCPHCQHVVIRRHRYQLLEYSLNAKGECTNCLTKIPGRFEVC</sequence>
<dbReference type="InterPro" id="IPR007197">
    <property type="entry name" value="rSAM"/>
</dbReference>
<dbReference type="PANTHER" id="PTHR30352">
    <property type="entry name" value="PYRUVATE FORMATE-LYASE-ACTIVATING ENZYME"/>
    <property type="match status" value="1"/>
</dbReference>
<keyword evidence="4" id="KW-0949">S-adenosyl-L-methionine</keyword>
<dbReference type="InterPro" id="IPR016431">
    <property type="entry name" value="Pyrv-formate_lyase-activ_prd"/>
</dbReference>
<dbReference type="PIRSF" id="PIRSF004869">
    <property type="entry name" value="PflX_prd"/>
    <property type="match status" value="1"/>
</dbReference>
<dbReference type="NCBIfam" id="TIGR04337">
    <property type="entry name" value="AmmeMemoSam_rS"/>
    <property type="match status" value="1"/>
</dbReference>
<evidence type="ECO:0000256" key="3">
    <source>
        <dbReference type="ARBA" id="ARBA00022526"/>
    </source>
</evidence>
<evidence type="ECO:0000313" key="10">
    <source>
        <dbReference type="Proteomes" id="UP000679575"/>
    </source>
</evidence>
<dbReference type="SFLD" id="SFLDG01101">
    <property type="entry name" value="Uncharacterised_Radical_SAM_Su"/>
    <property type="match status" value="1"/>
</dbReference>
<protein>
    <submittedName>
        <fullName evidence="9">AmmeMemoRadiSam system radical SAM enzyme</fullName>
    </submittedName>
</protein>
<name>A0ABX7YXZ6_9GAMM</name>
<keyword evidence="2" id="KW-0004">4Fe-4S</keyword>
<dbReference type="Gene3D" id="3.20.20.70">
    <property type="entry name" value="Aldolase class I"/>
    <property type="match status" value="1"/>
</dbReference>
<dbReference type="InterPro" id="IPR034457">
    <property type="entry name" value="Organic_radical-activating"/>
</dbReference>
<evidence type="ECO:0000256" key="6">
    <source>
        <dbReference type="ARBA" id="ARBA00023004"/>
    </source>
</evidence>
<keyword evidence="6" id="KW-0408">Iron</keyword>
<gene>
    <name evidence="9" type="primary">amrS</name>
    <name evidence="9" type="ORF">KDN34_12205</name>
</gene>
<keyword evidence="10" id="KW-1185">Reference proteome</keyword>
<dbReference type="Pfam" id="PF04055">
    <property type="entry name" value="Radical_SAM"/>
    <property type="match status" value="1"/>
</dbReference>
<evidence type="ECO:0000256" key="7">
    <source>
        <dbReference type="ARBA" id="ARBA00023014"/>
    </source>
</evidence>
<keyword evidence="7" id="KW-0411">Iron-sulfur</keyword>
<evidence type="ECO:0000313" key="9">
    <source>
        <dbReference type="EMBL" id="QUN07644.1"/>
    </source>
</evidence>